<accession>A0ACC1LZ17</accession>
<dbReference type="EMBL" id="JANBVB010001263">
    <property type="protein sequence ID" value="KAJ2890658.1"/>
    <property type="molecule type" value="Genomic_DNA"/>
</dbReference>
<comment type="caution">
    <text evidence="1">The sequence shown here is derived from an EMBL/GenBank/DDBJ whole genome shotgun (WGS) entry which is preliminary data.</text>
</comment>
<evidence type="ECO:0000313" key="1">
    <source>
        <dbReference type="EMBL" id="KAJ2890658.1"/>
    </source>
</evidence>
<sequence>MKFTSAAALLTLAVATQATPLFNIPGLEIPKMRTVTKIVYVTAGRDADMPTAAQAISDVATSVPSALSVAIASINSTASDPAAPPAETGSVVAPSDWITTMACRINVVRAARGLQPLGLSADLDTIAQKHSDYQNSINTMTHSDPAGGVGDRLNAMSISWSSAAENVAAGMQTAEQAQQALENSPGHLANMVNPDLIYFGAGQTNGYYTQDFYGVSGNTRALNIPKCN</sequence>
<organism evidence="1 2">
    <name type="scientific">Coemansia aciculifera</name>
    <dbReference type="NCBI Taxonomy" id="417176"/>
    <lineage>
        <taxon>Eukaryota</taxon>
        <taxon>Fungi</taxon>
        <taxon>Fungi incertae sedis</taxon>
        <taxon>Zoopagomycota</taxon>
        <taxon>Kickxellomycotina</taxon>
        <taxon>Kickxellomycetes</taxon>
        <taxon>Kickxellales</taxon>
        <taxon>Kickxellaceae</taxon>
        <taxon>Coemansia</taxon>
    </lineage>
</organism>
<protein>
    <submittedName>
        <fullName evidence="1">Uncharacterized protein</fullName>
    </submittedName>
</protein>
<gene>
    <name evidence="1" type="ORF">IWW38_004013</name>
</gene>
<proteinExistence type="predicted"/>
<name>A0ACC1LZ17_9FUNG</name>
<evidence type="ECO:0000313" key="2">
    <source>
        <dbReference type="Proteomes" id="UP001139981"/>
    </source>
</evidence>
<keyword evidence="2" id="KW-1185">Reference proteome</keyword>
<dbReference type="Proteomes" id="UP001139981">
    <property type="component" value="Unassembled WGS sequence"/>
</dbReference>
<reference evidence="1" key="1">
    <citation type="submission" date="2022-07" db="EMBL/GenBank/DDBJ databases">
        <title>Phylogenomic reconstructions and comparative analyses of Kickxellomycotina fungi.</title>
        <authorList>
            <person name="Reynolds N.K."/>
            <person name="Stajich J.E."/>
            <person name="Barry K."/>
            <person name="Grigoriev I.V."/>
            <person name="Crous P."/>
            <person name="Smith M.E."/>
        </authorList>
    </citation>
    <scope>NUCLEOTIDE SEQUENCE</scope>
    <source>
        <strain evidence="1">CBS 190363</strain>
    </source>
</reference>